<evidence type="ECO:0000313" key="2">
    <source>
        <dbReference type="EMBL" id="AWQ64116.1"/>
    </source>
</evidence>
<evidence type="ECO:0000256" key="1">
    <source>
        <dbReference type="ARBA" id="ARBA00006242"/>
    </source>
</evidence>
<dbReference type="EMBL" id="MG271847">
    <property type="protein sequence ID" value="AWQ64116.1"/>
    <property type="molecule type" value="Genomic_DNA"/>
</dbReference>
<gene>
    <name evidence="2" type="primary">rps2</name>
</gene>
<reference evidence="2" key="1">
    <citation type="journal article" date="2018" name="Genome Biol. Evol.">
        <title>Recurrent loss, horizontal transfer, and the obscure origins of mitochondrial introns in diatoms (Bacillariophyta).</title>
        <authorList>
            <person name="Guillory W.X."/>
            <person name="Onyshchenko A."/>
            <person name="Ruck E.C."/>
            <person name="Parks M."/>
            <person name="Nakov T."/>
            <person name="Wickett N.J."/>
            <person name="Alverson A.J."/>
        </authorList>
    </citation>
    <scope>NUCLEOTIDE SEQUENCE</scope>
    <source>
        <strain evidence="2">ECT3802</strain>
    </source>
</reference>
<geneLocation type="mitochondrion" evidence="2"/>
<proteinExistence type="inferred from homology"/>
<accession>A0A2U9GI20</accession>
<dbReference type="Gene3D" id="3.40.50.10490">
    <property type="entry name" value="Glucose-6-phosphate isomerase like protein, domain 1"/>
    <property type="match status" value="1"/>
</dbReference>
<dbReference type="GO" id="GO:0006412">
    <property type="term" value="P:translation"/>
    <property type="evidence" value="ECO:0007669"/>
    <property type="project" value="InterPro"/>
</dbReference>
<dbReference type="InterPro" id="IPR001865">
    <property type="entry name" value="Ribosomal_uS2"/>
</dbReference>
<keyword evidence="2" id="KW-0687">Ribonucleoprotein</keyword>
<comment type="similarity">
    <text evidence="1">Belongs to the universal ribosomal protein uS2 family.</text>
</comment>
<dbReference type="InterPro" id="IPR023591">
    <property type="entry name" value="Ribosomal_uS2_flav_dom_sf"/>
</dbReference>
<protein>
    <submittedName>
        <fullName evidence="2">Ribosomal protein S2</fullName>
    </submittedName>
</protein>
<keyword evidence="2" id="KW-0496">Mitochondrion</keyword>
<dbReference type="RefSeq" id="YP_009495469.1">
    <property type="nucleotide sequence ID" value="NC_037988.1"/>
</dbReference>
<organism evidence="2">
    <name type="scientific">Toxarium undulatum</name>
    <dbReference type="NCBI Taxonomy" id="210620"/>
    <lineage>
        <taxon>Eukaryota</taxon>
        <taxon>Sar</taxon>
        <taxon>Stramenopiles</taxon>
        <taxon>Ochrophyta</taxon>
        <taxon>Bacillariophyta</taxon>
        <taxon>Mediophyceae</taxon>
        <taxon>Toxariales</taxon>
        <taxon>Toxariaceae</taxon>
        <taxon>Toxarium</taxon>
    </lineage>
</organism>
<dbReference type="GO" id="GO:0005840">
    <property type="term" value="C:ribosome"/>
    <property type="evidence" value="ECO:0007669"/>
    <property type="project" value="UniProtKB-KW"/>
</dbReference>
<dbReference type="SUPFAM" id="SSF52313">
    <property type="entry name" value="Ribosomal protein S2"/>
    <property type="match status" value="1"/>
</dbReference>
<keyword evidence="2" id="KW-0689">Ribosomal protein</keyword>
<dbReference type="AlphaFoldDB" id="A0A2U9GI20"/>
<dbReference type="GeneID" id="36957415"/>
<sequence length="238" mass="28414">MKQEQKNYFLLNYFLLKNQQNLEKNFSPNDTELALKQALKILVEYHVHKKKILFVGFPKIKNQHRQRLLENTGHVFLPNNVWLNGVFLNSKALEIYVDRVLKKKKLKNELFFKDLKNLIVTKNQLDLIVIFQVGKNDKIVKELTSLKLPVIIFSPFVSSDWDFAYQVFVDLQEKNLKKLIVFLIYSILKKKIKKSPKFIVNKFSSIKFWKLKIFLYKRLKYKKKIFSTSFQSAAFFKI</sequence>
<dbReference type="GO" id="GO:0003735">
    <property type="term" value="F:structural constituent of ribosome"/>
    <property type="evidence" value="ECO:0007669"/>
    <property type="project" value="InterPro"/>
</dbReference>
<dbReference type="Pfam" id="PF00318">
    <property type="entry name" value="Ribosomal_S2"/>
    <property type="match status" value="1"/>
</dbReference>
<name>A0A2U9GI20_9STRA</name>